<dbReference type="PANTHER" id="PTHR35866">
    <property type="entry name" value="PUTATIVE-RELATED"/>
    <property type="match status" value="1"/>
</dbReference>
<organism evidence="1 2">
    <name type="scientific">Pyramidobacter piscolens W5455</name>
    <dbReference type="NCBI Taxonomy" id="352165"/>
    <lineage>
        <taxon>Bacteria</taxon>
        <taxon>Thermotogati</taxon>
        <taxon>Synergistota</taxon>
        <taxon>Synergistia</taxon>
        <taxon>Synergistales</taxon>
        <taxon>Dethiosulfovibrionaceae</taxon>
        <taxon>Pyramidobacter</taxon>
    </lineage>
</organism>
<evidence type="ECO:0000313" key="2">
    <source>
        <dbReference type="Proteomes" id="UP000006462"/>
    </source>
</evidence>
<keyword evidence="2" id="KW-1185">Reference proteome</keyword>
<protein>
    <recommendedName>
        <fullName evidence="3">Flagellin N-methylase</fullName>
    </recommendedName>
</protein>
<reference evidence="1 2" key="1">
    <citation type="submission" date="2009-12" db="EMBL/GenBank/DDBJ databases">
        <authorList>
            <person name="Shrivastava S."/>
            <person name="Madupu R."/>
            <person name="Durkin A.S."/>
            <person name="Torralba M."/>
            <person name="Methe B."/>
            <person name="Sutton G.G."/>
            <person name="Strausberg R.L."/>
            <person name="Nelson K.E."/>
        </authorList>
    </citation>
    <scope>NUCLEOTIDE SEQUENCE [LARGE SCALE GENOMIC DNA]</scope>
    <source>
        <strain evidence="1 2">W5455</strain>
    </source>
</reference>
<gene>
    <name evidence="1" type="ORF">HMPREF7215_0884</name>
</gene>
<comment type="caution">
    <text evidence="1">The sequence shown here is derived from an EMBL/GenBank/DDBJ whole genome shotgun (WGS) entry which is preliminary data.</text>
</comment>
<accession>A0ABM9ZTD6</accession>
<dbReference type="Proteomes" id="UP000006462">
    <property type="component" value="Unassembled WGS sequence"/>
</dbReference>
<sequence>MIDMTSQDIEGIISGPRRTAQELPWWACGGLRFGCLGCGRCCRGASGGIFMRPCEERCIAAALCLTAEQLRSRFETSRWRFPSLKETGCGRCVMNGDDGRCRVYACRPVECRTWPFWPELLESPQAWQAAARRCPGMDSGPLWSPRRIAVVLAAHEDYVKKLSREWGKEVR</sequence>
<name>A0ABM9ZTD6_9BACT</name>
<evidence type="ECO:0008006" key="3">
    <source>
        <dbReference type="Google" id="ProtNLM"/>
    </source>
</evidence>
<proteinExistence type="predicted"/>
<dbReference type="EMBL" id="ADFP01000093">
    <property type="protein sequence ID" value="EFB90160.1"/>
    <property type="molecule type" value="Genomic_DNA"/>
</dbReference>
<dbReference type="PANTHER" id="PTHR35866:SF1">
    <property type="entry name" value="YKGJ FAMILY CYSTEINE CLUSTER PROTEIN"/>
    <property type="match status" value="1"/>
</dbReference>
<evidence type="ECO:0000313" key="1">
    <source>
        <dbReference type="EMBL" id="EFB90160.1"/>
    </source>
</evidence>